<dbReference type="Proteomes" id="UP001562354">
    <property type="component" value="Unassembled WGS sequence"/>
</dbReference>
<dbReference type="GeneID" id="95980310"/>
<keyword evidence="1" id="KW-0175">Coiled coil</keyword>
<evidence type="ECO:0000256" key="2">
    <source>
        <dbReference type="SAM" id="MobiDB-lite"/>
    </source>
</evidence>
<feature type="region of interest" description="Disordered" evidence="2">
    <location>
        <begin position="935"/>
        <end position="1022"/>
    </location>
</feature>
<feature type="coiled-coil region" evidence="1">
    <location>
        <begin position="672"/>
        <end position="752"/>
    </location>
</feature>
<reference evidence="4 5" key="1">
    <citation type="submission" date="2024-07" db="EMBL/GenBank/DDBJ databases">
        <title>Draft sequence of the Neodothiora populina.</title>
        <authorList>
            <person name="Drown D.D."/>
            <person name="Schuette U.S."/>
            <person name="Buechlein A.B."/>
            <person name="Rusch D.R."/>
            <person name="Winton L.W."/>
            <person name="Adams G.A."/>
        </authorList>
    </citation>
    <scope>NUCLEOTIDE SEQUENCE [LARGE SCALE GENOMIC DNA]</scope>
    <source>
        <strain evidence="4 5">CPC 39397</strain>
    </source>
</reference>
<protein>
    <recommendedName>
        <fullName evidence="6">Ubiquitination network signaling protein</fullName>
    </recommendedName>
</protein>
<evidence type="ECO:0000256" key="1">
    <source>
        <dbReference type="SAM" id="Coils"/>
    </source>
</evidence>
<accession>A0ABR3PAS7</accession>
<feature type="compositionally biased region" description="Low complexity" evidence="2">
    <location>
        <begin position="981"/>
        <end position="992"/>
    </location>
</feature>
<proteinExistence type="predicted"/>
<organism evidence="4 5">
    <name type="scientific">Neodothiora populina</name>
    <dbReference type="NCBI Taxonomy" id="2781224"/>
    <lineage>
        <taxon>Eukaryota</taxon>
        <taxon>Fungi</taxon>
        <taxon>Dikarya</taxon>
        <taxon>Ascomycota</taxon>
        <taxon>Pezizomycotina</taxon>
        <taxon>Dothideomycetes</taxon>
        <taxon>Dothideomycetidae</taxon>
        <taxon>Dothideales</taxon>
        <taxon>Dothioraceae</taxon>
        <taxon>Neodothiora</taxon>
    </lineage>
</organism>
<feature type="region of interest" description="Disordered" evidence="2">
    <location>
        <begin position="1"/>
        <end position="73"/>
    </location>
</feature>
<feature type="coiled-coil region" evidence="1">
    <location>
        <begin position="778"/>
        <end position="833"/>
    </location>
</feature>
<feature type="transmembrane region" description="Helical" evidence="3">
    <location>
        <begin position="201"/>
        <end position="223"/>
    </location>
</feature>
<evidence type="ECO:0000313" key="4">
    <source>
        <dbReference type="EMBL" id="KAL1303187.1"/>
    </source>
</evidence>
<keyword evidence="5" id="KW-1185">Reference proteome</keyword>
<feature type="compositionally biased region" description="Polar residues" evidence="2">
    <location>
        <begin position="935"/>
        <end position="947"/>
    </location>
</feature>
<name>A0ABR3PAS7_9PEZI</name>
<feature type="compositionally biased region" description="Low complexity" evidence="2">
    <location>
        <begin position="954"/>
        <end position="964"/>
    </location>
</feature>
<gene>
    <name evidence="4" type="ORF">AAFC00_006611</name>
</gene>
<keyword evidence="3" id="KW-1133">Transmembrane helix</keyword>
<sequence>MPPKAKRNNANQHDKRHESGLAAPGKRITKQKSNPSLNGQANGKAGSGVPPPPLPSTGLNQGLVFPRPANHTNSTETIASASAAAAAAKGEERTGCLAGGVAGAGLGLGGAAGAGGGSGGLGIGGGAGVAGYEEKGRASPSVSVEDDASTMTSSQADEPATTKVIRRVSEGPAYKTSIVSSASSSLALAATILTSCPLRDAIAILILLLSLPPTLIITIHTLFASLTFVPPATANLSWNTFTSFPPIGDWFHATAAGGPSIFTMLTADAVMTLTYLCSPLFAQSVYLDLCQAVIAISLSGATAGKGGPANSVAICSVIVFLTHFLRYNKIHLAGFDYLRSVLHNLGTPITWTPTPVSAHSVSSPPIYGWPRTLLGCHILAQGLLTLLRRTLQSYSSHQRANAIKKQDPEAASLAEGNRASISAGSGEQDPVGSLSTDGRPPGPSPALRDGEKRLSNNKRKRKQANQVRSQQPLWAAIGSTKVTFLKEMEQKQASRDAIEAETANSNHADGLREESDTDRFWITEIGATEILFRADLSAWSSRDASTKTETGTLISAGIDKTKPFFVRINGADWGSTRISGVAKGDADVKTATKIWTGEIYGLTPLTKYSCEFVGLSDSQVICSTNVVTLPAPSAEQGRLNISNVLQRLQLTVGASVVPPPPQHQALRPLSPVSTLKQSIAAAEMKRDEARNKLKRTRKDHKNAASAIRKEIEQLHSKVASAGGQDERQRQRIMQLTQHLRQANDATAALKDETDALGEIPEDELTEYDEKKRGWQAVRDKRAAALAEMEAAKAEAQKELGQLSSELASLAQKKERLLARGGKLNEQLERLTVQKNADTSARQKHDHDRAARLQDYHRRENEMLYWIAKSNQEAEEQNINANHAFQQMEYVNTIVAQAQSTMSGPPTPEGDLPGTNGLQGRANTFDFPMFRTFPATSIPNHGINNQHQFRGGRGRSSSMLSGYSGFTDDLDVMPGMEENKSEGSSGSSGASQGDLMSPRPLVSKAMSPIGPPSSGVGASPKRR</sequence>
<keyword evidence="3" id="KW-0812">Transmembrane</keyword>
<evidence type="ECO:0000313" key="5">
    <source>
        <dbReference type="Proteomes" id="UP001562354"/>
    </source>
</evidence>
<feature type="compositionally biased region" description="Polar residues" evidence="2">
    <location>
        <begin position="31"/>
        <end position="41"/>
    </location>
</feature>
<feature type="region of interest" description="Disordered" evidence="2">
    <location>
        <begin position="399"/>
        <end position="472"/>
    </location>
</feature>
<evidence type="ECO:0008006" key="6">
    <source>
        <dbReference type="Google" id="ProtNLM"/>
    </source>
</evidence>
<dbReference type="RefSeq" id="XP_069199462.1">
    <property type="nucleotide sequence ID" value="XM_069348352.1"/>
</dbReference>
<comment type="caution">
    <text evidence="4">The sequence shown here is derived from an EMBL/GenBank/DDBJ whole genome shotgun (WGS) entry which is preliminary data.</text>
</comment>
<evidence type="ECO:0000256" key="3">
    <source>
        <dbReference type="SAM" id="Phobius"/>
    </source>
</evidence>
<feature type="region of interest" description="Disordered" evidence="2">
    <location>
        <begin position="493"/>
        <end position="514"/>
    </location>
</feature>
<keyword evidence="3" id="KW-0472">Membrane</keyword>
<feature type="region of interest" description="Disordered" evidence="2">
    <location>
        <begin position="138"/>
        <end position="163"/>
    </location>
</feature>
<dbReference type="EMBL" id="JBFMKM010000010">
    <property type="protein sequence ID" value="KAL1303187.1"/>
    <property type="molecule type" value="Genomic_DNA"/>
</dbReference>